<proteinExistence type="predicted"/>
<reference evidence="1 2" key="1">
    <citation type="submission" date="2022-11" db="EMBL/GenBank/DDBJ databases">
        <title>Minimal conservation of predation-associated metabolite biosynthetic gene clusters underscores biosynthetic potential of Myxococcota including descriptions for ten novel species: Archangium lansinium sp. nov., Myxococcus landrumus sp. nov., Nannocystis bai.</title>
        <authorList>
            <person name="Ahearne A."/>
            <person name="Stevens C."/>
            <person name="Phillips K."/>
        </authorList>
    </citation>
    <scope>NUCLEOTIDE SEQUENCE [LARGE SCALE GENOMIC DNA]</scope>
    <source>
        <strain evidence="1 2">MIWBW</strain>
    </source>
</reference>
<keyword evidence="2" id="KW-1185">Reference proteome</keyword>
<evidence type="ECO:0000313" key="2">
    <source>
        <dbReference type="Proteomes" id="UP001207654"/>
    </source>
</evidence>
<gene>
    <name evidence="1" type="ORF">OV287_07455</name>
</gene>
<sequence length="118" mass="12398">MRLTARANGSITHWVRVTDVAGNTSACHVLGTYVHDDIAPATPYLSSATEPASPSNQTDSPVFFGYAERGTTVLLVEDSYSCSAEVARAAVNGTTGAFRIQTKGVEGEGRSRGDEEGC</sequence>
<dbReference type="EMBL" id="JAPNKA010000001">
    <property type="protein sequence ID" value="MCY1074318.1"/>
    <property type="molecule type" value="Genomic_DNA"/>
</dbReference>
<organism evidence="1 2">
    <name type="scientific">Archangium lansingense</name>
    <dbReference type="NCBI Taxonomy" id="2995310"/>
    <lineage>
        <taxon>Bacteria</taxon>
        <taxon>Pseudomonadati</taxon>
        <taxon>Myxococcota</taxon>
        <taxon>Myxococcia</taxon>
        <taxon>Myxococcales</taxon>
        <taxon>Cystobacterineae</taxon>
        <taxon>Archangiaceae</taxon>
        <taxon>Archangium</taxon>
    </lineage>
</organism>
<dbReference type="Proteomes" id="UP001207654">
    <property type="component" value="Unassembled WGS sequence"/>
</dbReference>
<dbReference type="Gene3D" id="2.60.40.1800">
    <property type="match status" value="1"/>
</dbReference>
<evidence type="ECO:0000313" key="1">
    <source>
        <dbReference type="EMBL" id="MCY1074318.1"/>
    </source>
</evidence>
<accession>A0ABT3ZY66</accession>
<protein>
    <submittedName>
        <fullName evidence="1">Uncharacterized protein</fullName>
    </submittedName>
</protein>
<dbReference type="RefSeq" id="WP_267542609.1">
    <property type="nucleotide sequence ID" value="NZ_JAPNKA010000001.1"/>
</dbReference>
<name>A0ABT3ZY66_9BACT</name>
<comment type="caution">
    <text evidence="1">The sequence shown here is derived from an EMBL/GenBank/DDBJ whole genome shotgun (WGS) entry which is preliminary data.</text>
</comment>